<proteinExistence type="predicted"/>
<sequence>MNRARIAGVVAVLLAAVLTGCSPASRNGVPAPEPIVGVTHTQESADDYPAGQVVAATTTLARHPMLQNQYLMGWGADNPEPSPAVFDWSSLDQRMNLIRQTRGVPVLTLAGAPDWMKGGPAGTTDWSRLNTAPTRAHYGDFAALAAAAAARYPQVRYFQVWSELKGLYDEAANRWDYEAYTELYNMIYDAVKKVRPDALVGGPYVVLDTWSAAGTPAPSALSGPWGVVDQRALDVIDYWNTHKHGADFLVVDGSSGTRDAGLTTDAFRATAMFGAVSSWLRVRVGLPVWWAEFYPTQPGGPQWSQESPAPAALSVAAVAQALRGGAARLLLWQPQASADVPSAALWTTPTANSAAALLPLSAAWTWLAANVDTRTTIDYLPAGTVLKIIADREVLTVNLTAGELIPPGQSTPLPAYGILITPRR</sequence>
<evidence type="ECO:0000313" key="2">
    <source>
        <dbReference type="EMBL" id="WIX76684.1"/>
    </source>
</evidence>
<dbReference type="InterPro" id="IPR051923">
    <property type="entry name" value="Glycosyl_Hydrolase_39"/>
</dbReference>
<feature type="signal peptide" evidence="1">
    <location>
        <begin position="1"/>
        <end position="26"/>
    </location>
</feature>
<name>A0A9Y2IBX0_9PSEU</name>
<organism evidence="2 3">
    <name type="scientific">Amycolatopsis carbonis</name>
    <dbReference type="NCBI Taxonomy" id="715471"/>
    <lineage>
        <taxon>Bacteria</taxon>
        <taxon>Bacillati</taxon>
        <taxon>Actinomycetota</taxon>
        <taxon>Actinomycetes</taxon>
        <taxon>Pseudonocardiales</taxon>
        <taxon>Pseudonocardiaceae</taxon>
        <taxon>Amycolatopsis</taxon>
    </lineage>
</organism>
<dbReference type="RefSeq" id="WP_285967432.1">
    <property type="nucleotide sequence ID" value="NZ_CP127294.1"/>
</dbReference>
<accession>A0A9Y2IBX0</accession>
<evidence type="ECO:0000256" key="1">
    <source>
        <dbReference type="SAM" id="SignalP"/>
    </source>
</evidence>
<evidence type="ECO:0000313" key="3">
    <source>
        <dbReference type="Proteomes" id="UP001236014"/>
    </source>
</evidence>
<keyword evidence="3" id="KW-1185">Reference proteome</keyword>
<dbReference type="PROSITE" id="PS51257">
    <property type="entry name" value="PROKAR_LIPOPROTEIN"/>
    <property type="match status" value="1"/>
</dbReference>
<dbReference type="SUPFAM" id="SSF51445">
    <property type="entry name" value="(Trans)glycosidases"/>
    <property type="match status" value="1"/>
</dbReference>
<dbReference type="EMBL" id="CP127294">
    <property type="protein sequence ID" value="WIX76684.1"/>
    <property type="molecule type" value="Genomic_DNA"/>
</dbReference>
<dbReference type="Proteomes" id="UP001236014">
    <property type="component" value="Chromosome"/>
</dbReference>
<dbReference type="AlphaFoldDB" id="A0A9Y2IBX0"/>
<keyword evidence="1" id="KW-0732">Signal</keyword>
<reference evidence="2 3" key="1">
    <citation type="submission" date="2023-06" db="EMBL/GenBank/DDBJ databases">
        <authorList>
            <person name="Oyuntsetseg B."/>
            <person name="Kim S.B."/>
        </authorList>
    </citation>
    <scope>NUCLEOTIDE SEQUENCE [LARGE SCALE GENOMIC DNA]</scope>
    <source>
        <strain evidence="2 3">2-15</strain>
    </source>
</reference>
<dbReference type="PANTHER" id="PTHR12631">
    <property type="entry name" value="ALPHA-L-IDURONIDASE"/>
    <property type="match status" value="1"/>
</dbReference>
<dbReference type="InterPro" id="IPR017853">
    <property type="entry name" value="GH"/>
</dbReference>
<dbReference type="GO" id="GO:0004553">
    <property type="term" value="F:hydrolase activity, hydrolyzing O-glycosyl compounds"/>
    <property type="evidence" value="ECO:0007669"/>
    <property type="project" value="TreeGrafter"/>
</dbReference>
<dbReference type="Gene3D" id="3.20.20.80">
    <property type="entry name" value="Glycosidases"/>
    <property type="match status" value="1"/>
</dbReference>
<feature type="chain" id="PRO_5040821830" evidence="1">
    <location>
        <begin position="27"/>
        <end position="424"/>
    </location>
</feature>
<dbReference type="PANTHER" id="PTHR12631:SF10">
    <property type="entry name" value="BETA-XYLOSIDASE-LIKE PROTEIN-RELATED"/>
    <property type="match status" value="1"/>
</dbReference>
<protein>
    <submittedName>
        <fullName evidence="2">Uncharacterized protein</fullName>
    </submittedName>
</protein>
<gene>
    <name evidence="2" type="ORF">QRX50_35300</name>
</gene>
<dbReference type="KEGG" id="acab:QRX50_35300"/>